<organism evidence="2 3">
    <name type="scientific">Cirrhinus mrigala</name>
    <name type="common">Mrigala</name>
    <dbReference type="NCBI Taxonomy" id="683832"/>
    <lineage>
        <taxon>Eukaryota</taxon>
        <taxon>Metazoa</taxon>
        <taxon>Chordata</taxon>
        <taxon>Craniata</taxon>
        <taxon>Vertebrata</taxon>
        <taxon>Euteleostomi</taxon>
        <taxon>Actinopterygii</taxon>
        <taxon>Neopterygii</taxon>
        <taxon>Teleostei</taxon>
        <taxon>Ostariophysi</taxon>
        <taxon>Cypriniformes</taxon>
        <taxon>Cyprinidae</taxon>
        <taxon>Labeoninae</taxon>
        <taxon>Labeonini</taxon>
        <taxon>Cirrhinus</taxon>
    </lineage>
</organism>
<sequence length="71" mass="7310">MVVIFLLLIAELALGLNLGSGALMNQLPGCTLAVGTSIIVEVSKWIRLAEVQAGVCACLAPPPVGMTFARS</sequence>
<protein>
    <submittedName>
        <fullName evidence="2">Uncharacterized protein</fullName>
    </submittedName>
</protein>
<feature type="non-terminal residue" evidence="2">
    <location>
        <position position="71"/>
    </location>
</feature>
<accession>A0ABD0QIN5</accession>
<feature type="chain" id="PRO_5044844550" evidence="1">
    <location>
        <begin position="16"/>
        <end position="71"/>
    </location>
</feature>
<name>A0ABD0QIN5_CIRMR</name>
<dbReference type="AlphaFoldDB" id="A0ABD0QIN5"/>
<dbReference type="EMBL" id="JAMKFB020000008">
    <property type="protein sequence ID" value="KAL0186084.1"/>
    <property type="molecule type" value="Genomic_DNA"/>
</dbReference>
<gene>
    <name evidence="2" type="ORF">M9458_017754</name>
</gene>
<evidence type="ECO:0000313" key="3">
    <source>
        <dbReference type="Proteomes" id="UP001529510"/>
    </source>
</evidence>
<proteinExistence type="predicted"/>
<evidence type="ECO:0000313" key="2">
    <source>
        <dbReference type="EMBL" id="KAL0186084.1"/>
    </source>
</evidence>
<dbReference type="Proteomes" id="UP001529510">
    <property type="component" value="Unassembled WGS sequence"/>
</dbReference>
<reference evidence="2 3" key="1">
    <citation type="submission" date="2024-05" db="EMBL/GenBank/DDBJ databases">
        <title>Genome sequencing and assembly of Indian major carp, Cirrhinus mrigala (Hamilton, 1822).</title>
        <authorList>
            <person name="Mohindra V."/>
            <person name="Chowdhury L.M."/>
            <person name="Lal K."/>
            <person name="Jena J.K."/>
        </authorList>
    </citation>
    <scope>NUCLEOTIDE SEQUENCE [LARGE SCALE GENOMIC DNA]</scope>
    <source>
        <strain evidence="2">CM1030</strain>
        <tissue evidence="2">Blood</tissue>
    </source>
</reference>
<keyword evidence="3" id="KW-1185">Reference proteome</keyword>
<feature type="signal peptide" evidence="1">
    <location>
        <begin position="1"/>
        <end position="15"/>
    </location>
</feature>
<keyword evidence="1" id="KW-0732">Signal</keyword>
<evidence type="ECO:0000256" key="1">
    <source>
        <dbReference type="SAM" id="SignalP"/>
    </source>
</evidence>
<comment type="caution">
    <text evidence="2">The sequence shown here is derived from an EMBL/GenBank/DDBJ whole genome shotgun (WGS) entry which is preliminary data.</text>
</comment>